<feature type="coiled-coil region" evidence="1">
    <location>
        <begin position="65"/>
        <end position="127"/>
    </location>
</feature>
<name>A0ABQ8EY44_9FUNG</name>
<keyword evidence="5" id="KW-1185">Reference proteome</keyword>
<comment type="caution">
    <text evidence="4">The sequence shown here is derived from an EMBL/GenBank/DDBJ whole genome shotgun (WGS) entry which is preliminary data.</text>
</comment>
<feature type="region of interest" description="Disordered" evidence="2">
    <location>
        <begin position="146"/>
        <end position="167"/>
    </location>
</feature>
<gene>
    <name evidence="4" type="ORF">BASA50_010557</name>
</gene>
<evidence type="ECO:0000256" key="1">
    <source>
        <dbReference type="SAM" id="Coils"/>
    </source>
</evidence>
<keyword evidence="3" id="KW-0732">Signal</keyword>
<accession>A0ABQ8EY44</accession>
<evidence type="ECO:0000256" key="2">
    <source>
        <dbReference type="SAM" id="MobiDB-lite"/>
    </source>
</evidence>
<feature type="chain" id="PRO_5047521903" evidence="3">
    <location>
        <begin position="19"/>
        <end position="267"/>
    </location>
</feature>
<dbReference type="Proteomes" id="UP001648503">
    <property type="component" value="Unassembled WGS sequence"/>
</dbReference>
<proteinExistence type="predicted"/>
<dbReference type="EMBL" id="JAFCIX010000495">
    <property type="protein sequence ID" value="KAH6588687.1"/>
    <property type="molecule type" value="Genomic_DNA"/>
</dbReference>
<protein>
    <submittedName>
        <fullName evidence="4">Uncharacterized protein</fullName>
    </submittedName>
</protein>
<evidence type="ECO:0000256" key="3">
    <source>
        <dbReference type="SAM" id="SignalP"/>
    </source>
</evidence>
<keyword evidence="1" id="KW-0175">Coiled coil</keyword>
<organism evidence="4 5">
    <name type="scientific">Batrachochytrium salamandrivorans</name>
    <dbReference type="NCBI Taxonomy" id="1357716"/>
    <lineage>
        <taxon>Eukaryota</taxon>
        <taxon>Fungi</taxon>
        <taxon>Fungi incertae sedis</taxon>
        <taxon>Chytridiomycota</taxon>
        <taxon>Chytridiomycota incertae sedis</taxon>
        <taxon>Chytridiomycetes</taxon>
        <taxon>Rhizophydiales</taxon>
        <taxon>Rhizophydiales incertae sedis</taxon>
        <taxon>Batrachochytrium</taxon>
    </lineage>
</organism>
<feature type="compositionally biased region" description="Basic and acidic residues" evidence="2">
    <location>
        <begin position="146"/>
        <end position="155"/>
    </location>
</feature>
<evidence type="ECO:0000313" key="4">
    <source>
        <dbReference type="EMBL" id="KAH6588687.1"/>
    </source>
</evidence>
<reference evidence="4 5" key="1">
    <citation type="submission" date="2021-02" db="EMBL/GenBank/DDBJ databases">
        <title>Variation within the Batrachochytrium salamandrivorans European outbreak.</title>
        <authorList>
            <person name="Kelly M."/>
            <person name="Pasmans F."/>
            <person name="Shea T.P."/>
            <person name="Munoz J.F."/>
            <person name="Carranza S."/>
            <person name="Cuomo C.A."/>
            <person name="Martel A."/>
        </authorList>
    </citation>
    <scope>NUCLEOTIDE SEQUENCE [LARGE SCALE GENOMIC DNA]</scope>
    <source>
        <strain evidence="4 5">AMFP18/2</strain>
    </source>
</reference>
<feature type="signal peptide" evidence="3">
    <location>
        <begin position="1"/>
        <end position="18"/>
    </location>
</feature>
<sequence length="267" mass="30595">MKLISFAVISLLAITVSAHPPPSISAANDAPQCDKNAIKQKIQDLAAAHQEQHKVVLKLEEPGKAEQEEQAIKSVMKTIEEQLKRKDLPESERPGLEKHYAGSVKDLEKAQVALTAKQKQLDEARIQRYDMWIKINILNENLKREAEQDAKDKSKTGASSSSSPHRDILQKQIDEAFQDAEDLLVVDMNIREGIGKLDDVIDRAKNPKESKLYNPWEKLTGIRQTFLKQLRSTRDQRYRTRDLQTEFGWPPQSSLFLRMYQSFWVGY</sequence>
<evidence type="ECO:0000313" key="5">
    <source>
        <dbReference type="Proteomes" id="UP001648503"/>
    </source>
</evidence>